<dbReference type="Proteomes" id="UP000232164">
    <property type="component" value="Unassembled WGS sequence"/>
</dbReference>
<evidence type="ECO:0008006" key="5">
    <source>
        <dbReference type="Google" id="ProtNLM"/>
    </source>
</evidence>
<dbReference type="Proteomes" id="UP001060123">
    <property type="component" value="Plasmid pWSM1592_1"/>
</dbReference>
<dbReference type="RefSeq" id="WP_027513210.1">
    <property type="nucleotide sequence ID" value="NZ_CP104144.1"/>
</dbReference>
<proteinExistence type="predicted"/>
<reference evidence="1 3" key="2">
    <citation type="submission" date="2017-12" db="EMBL/GenBank/DDBJ databases">
        <title>Genome sequence of Rhizobium sullae HCNT1 isolated from Sulla coronaria nodules and featuring peculiar denitrification phenotypes.</title>
        <authorList>
            <person name="De Diego-Diaz B."/>
            <person name="Treu L."/>
            <person name="Campanaro S."/>
            <person name="Da Silva Duarte V."/>
            <person name="Basaglia M."/>
            <person name="Favaro L."/>
            <person name="Casella S."/>
            <person name="Squartini A."/>
        </authorList>
    </citation>
    <scope>NUCLEOTIDE SEQUENCE [LARGE SCALE GENOMIC DNA]</scope>
    <source>
        <strain evidence="1 3">HCNT1</strain>
    </source>
</reference>
<evidence type="ECO:0000313" key="2">
    <source>
        <dbReference type="EMBL" id="UWU17554.1"/>
    </source>
</evidence>
<dbReference type="EMBL" id="PIQN01000003">
    <property type="protein sequence ID" value="PKA44936.1"/>
    <property type="molecule type" value="Genomic_DNA"/>
</dbReference>
<protein>
    <recommendedName>
        <fullName evidence="5">Carboxymuconolactone decarboxylase-like domain-containing protein</fullName>
    </recommendedName>
</protein>
<gene>
    <name evidence="1" type="ORF">CWR43_03710</name>
    <name evidence="2" type="ORF">N2599_33030</name>
</gene>
<reference evidence="1 3" key="1">
    <citation type="submission" date="2017-11" db="EMBL/GenBank/DDBJ databases">
        <authorList>
            <person name="Han C.G."/>
        </authorList>
    </citation>
    <scope>NUCLEOTIDE SEQUENCE [LARGE SCALE GENOMIC DNA]</scope>
    <source>
        <strain evidence="1 3">HCNT1</strain>
    </source>
</reference>
<keyword evidence="2" id="KW-0614">Plasmid</keyword>
<evidence type="ECO:0000313" key="4">
    <source>
        <dbReference type="Proteomes" id="UP001060123"/>
    </source>
</evidence>
<dbReference type="AlphaFoldDB" id="A0A2N0DFT3"/>
<geneLocation type="plasmid" evidence="2 4">
    <name>pWSM1592_1</name>
</geneLocation>
<name>A0A2N0DFT3_RHISU</name>
<dbReference type="EMBL" id="CP104144">
    <property type="protein sequence ID" value="UWU17554.1"/>
    <property type="molecule type" value="Genomic_DNA"/>
</dbReference>
<organism evidence="1 3">
    <name type="scientific">Rhizobium sullae</name>
    <name type="common">Rhizobium hedysari</name>
    <dbReference type="NCBI Taxonomy" id="50338"/>
    <lineage>
        <taxon>Bacteria</taxon>
        <taxon>Pseudomonadati</taxon>
        <taxon>Pseudomonadota</taxon>
        <taxon>Alphaproteobacteria</taxon>
        <taxon>Hyphomicrobiales</taxon>
        <taxon>Rhizobiaceae</taxon>
        <taxon>Rhizobium/Agrobacterium group</taxon>
        <taxon>Rhizobium</taxon>
    </lineage>
</organism>
<keyword evidence="4" id="KW-1185">Reference proteome</keyword>
<accession>A0A2N0DFT3</accession>
<reference evidence="2" key="3">
    <citation type="submission" date="2022-09" db="EMBL/GenBank/DDBJ databases">
        <title>Australian commercial rhizobial inoculants.</title>
        <authorList>
            <person name="Kohlmeier M.G."/>
            <person name="O'Hara G.W."/>
            <person name="Colombi E."/>
            <person name="Ramsay J.P."/>
            <person name="Terpolilli J."/>
        </authorList>
    </citation>
    <scope>NUCLEOTIDE SEQUENCE</scope>
    <source>
        <strain evidence="2">WSM1592</strain>
        <plasmid evidence="2">pWSM1592_1</plasmid>
    </source>
</reference>
<evidence type="ECO:0000313" key="3">
    <source>
        <dbReference type="Proteomes" id="UP000232164"/>
    </source>
</evidence>
<sequence>MTGFKLDARARLSIELALTAASGDSVFIRQQEKDAKALGMTGAEIDMARSGSSFDFQLSRAIALALATNDERRARATRAGLGAQVCADIEKMAISYMDRSLLKSA</sequence>
<evidence type="ECO:0000313" key="1">
    <source>
        <dbReference type="EMBL" id="PKA44936.1"/>
    </source>
</evidence>
<dbReference type="STRING" id="1041146.GCA_000427985_04892"/>